<dbReference type="PROSITE" id="PS50134">
    <property type="entry name" value="ZF_TAZ"/>
    <property type="match status" value="1"/>
</dbReference>
<keyword evidence="8" id="KW-0805">Transcription regulation</keyword>
<evidence type="ECO:0000256" key="11">
    <source>
        <dbReference type="ARBA" id="ARBA00048017"/>
    </source>
</evidence>
<dbReference type="SUPFAM" id="SSF57933">
    <property type="entry name" value="TAZ domain"/>
    <property type="match status" value="1"/>
</dbReference>
<dbReference type="InterPro" id="IPR000197">
    <property type="entry name" value="Znf_TAZ"/>
</dbReference>
<dbReference type="SMART" id="SM00551">
    <property type="entry name" value="ZnF_TAZ"/>
    <property type="match status" value="1"/>
</dbReference>
<evidence type="ECO:0000256" key="6">
    <source>
        <dbReference type="ARBA" id="ARBA00022833"/>
    </source>
</evidence>
<keyword evidence="3" id="KW-0808">Transferase</keyword>
<protein>
    <recommendedName>
        <fullName evidence="2">histone acetyltransferase</fullName>
        <ecNumber evidence="2">2.3.1.48</ecNumber>
    </recommendedName>
</protein>
<dbReference type="AlphaFoldDB" id="A0A7S4QBX6"/>
<dbReference type="EC" id="2.3.1.48" evidence="2"/>
<dbReference type="GO" id="GO:0005634">
    <property type="term" value="C:nucleus"/>
    <property type="evidence" value="ECO:0007669"/>
    <property type="project" value="UniProtKB-SubCell"/>
</dbReference>
<dbReference type="GO" id="GO:0005667">
    <property type="term" value="C:transcription regulator complex"/>
    <property type="evidence" value="ECO:0007669"/>
    <property type="project" value="TreeGrafter"/>
</dbReference>
<evidence type="ECO:0000256" key="5">
    <source>
        <dbReference type="ARBA" id="ARBA00022771"/>
    </source>
</evidence>
<evidence type="ECO:0000256" key="8">
    <source>
        <dbReference type="ARBA" id="ARBA00023015"/>
    </source>
</evidence>
<evidence type="ECO:0000256" key="7">
    <source>
        <dbReference type="ARBA" id="ARBA00022853"/>
    </source>
</evidence>
<keyword evidence="4" id="KW-0479">Metal-binding</keyword>
<organism evidence="13">
    <name type="scientific">Ditylum brightwellii</name>
    <dbReference type="NCBI Taxonomy" id="49249"/>
    <lineage>
        <taxon>Eukaryota</taxon>
        <taxon>Sar</taxon>
        <taxon>Stramenopiles</taxon>
        <taxon>Ochrophyta</taxon>
        <taxon>Bacillariophyta</taxon>
        <taxon>Mediophyceae</taxon>
        <taxon>Lithodesmiophycidae</taxon>
        <taxon>Lithodesmiales</taxon>
        <taxon>Lithodesmiaceae</taxon>
        <taxon>Ditylum</taxon>
    </lineage>
</organism>
<dbReference type="GO" id="GO:0031490">
    <property type="term" value="F:chromatin DNA binding"/>
    <property type="evidence" value="ECO:0007669"/>
    <property type="project" value="TreeGrafter"/>
</dbReference>
<name>A0A7S4QBX6_9STRA</name>
<dbReference type="InterPro" id="IPR013178">
    <property type="entry name" value="Histone_AcTrfase_Rtt109/CBP"/>
</dbReference>
<sequence length="230" mass="26315">MIVFTFHERNSSIIARNSRLCPLSFGIILNLAFVTHPSVFCWVGLNTSEMSESESERSVEMTHDTSMMIQNRMNDLPKMICFQSINPNENVSHTSSDNVAFKTPIHAEGISADQAANQSSFHHHQSGYHDKNDETLIKHKQNRLLLLWHASHCTINEGEYCPVTSHCTEIKALKRHIINCKSKECHYPKCLTSRHIIGHYKKCFDRACLICIPVKQKIKDLQKENITITP</sequence>
<dbReference type="GO" id="GO:0000123">
    <property type="term" value="C:histone acetyltransferase complex"/>
    <property type="evidence" value="ECO:0007669"/>
    <property type="project" value="TreeGrafter"/>
</dbReference>
<dbReference type="EMBL" id="HBNS01000648">
    <property type="protein sequence ID" value="CAE4578813.1"/>
    <property type="molecule type" value="Transcribed_RNA"/>
</dbReference>
<proteinExistence type="predicted"/>
<evidence type="ECO:0000256" key="4">
    <source>
        <dbReference type="ARBA" id="ARBA00022723"/>
    </source>
</evidence>
<evidence type="ECO:0000313" key="13">
    <source>
        <dbReference type="EMBL" id="CAE4578813.1"/>
    </source>
</evidence>
<evidence type="ECO:0000256" key="3">
    <source>
        <dbReference type="ARBA" id="ARBA00022679"/>
    </source>
</evidence>
<feature type="domain" description="TAZ-type" evidence="12">
    <location>
        <begin position="130"/>
        <end position="214"/>
    </location>
</feature>
<dbReference type="GO" id="GO:0004402">
    <property type="term" value="F:histone acetyltransferase activity"/>
    <property type="evidence" value="ECO:0007669"/>
    <property type="project" value="InterPro"/>
</dbReference>
<comment type="catalytic activity">
    <reaction evidence="11">
        <text>L-lysyl-[protein] + acetyl-CoA = N(6)-acetyl-L-lysyl-[protein] + CoA + H(+)</text>
        <dbReference type="Rhea" id="RHEA:45948"/>
        <dbReference type="Rhea" id="RHEA-COMP:9752"/>
        <dbReference type="Rhea" id="RHEA-COMP:10731"/>
        <dbReference type="ChEBI" id="CHEBI:15378"/>
        <dbReference type="ChEBI" id="CHEBI:29969"/>
        <dbReference type="ChEBI" id="CHEBI:57287"/>
        <dbReference type="ChEBI" id="CHEBI:57288"/>
        <dbReference type="ChEBI" id="CHEBI:61930"/>
        <dbReference type="EC" id="2.3.1.48"/>
    </reaction>
</comment>
<reference evidence="13" key="1">
    <citation type="submission" date="2021-01" db="EMBL/GenBank/DDBJ databases">
        <authorList>
            <person name="Corre E."/>
            <person name="Pelletier E."/>
            <person name="Niang G."/>
            <person name="Scheremetjew M."/>
            <person name="Finn R."/>
            <person name="Kale V."/>
            <person name="Holt S."/>
            <person name="Cochrane G."/>
            <person name="Meng A."/>
            <person name="Brown T."/>
            <person name="Cohen L."/>
        </authorList>
    </citation>
    <scope>NUCLEOTIDE SEQUENCE</scope>
    <source>
        <strain evidence="13">GSO104</strain>
    </source>
</reference>
<dbReference type="GO" id="GO:0045944">
    <property type="term" value="P:positive regulation of transcription by RNA polymerase II"/>
    <property type="evidence" value="ECO:0007669"/>
    <property type="project" value="TreeGrafter"/>
</dbReference>
<dbReference type="Gene3D" id="1.20.1020.10">
    <property type="entry name" value="TAZ domain"/>
    <property type="match status" value="1"/>
</dbReference>
<evidence type="ECO:0000256" key="9">
    <source>
        <dbReference type="ARBA" id="ARBA00023163"/>
    </source>
</evidence>
<accession>A0A7S4QBX6</accession>
<keyword evidence="10" id="KW-0539">Nucleus</keyword>
<comment type="subcellular location">
    <subcellularLocation>
        <location evidence="1">Nucleus</location>
    </subcellularLocation>
</comment>
<evidence type="ECO:0000259" key="12">
    <source>
        <dbReference type="PROSITE" id="PS50134"/>
    </source>
</evidence>
<dbReference type="PANTHER" id="PTHR13808">
    <property type="entry name" value="CBP/P300-RELATED"/>
    <property type="match status" value="1"/>
</dbReference>
<dbReference type="Pfam" id="PF02135">
    <property type="entry name" value="zf-TAZ"/>
    <property type="match status" value="1"/>
</dbReference>
<dbReference type="GO" id="GO:0008270">
    <property type="term" value="F:zinc ion binding"/>
    <property type="evidence" value="ECO:0007669"/>
    <property type="project" value="UniProtKB-KW"/>
</dbReference>
<dbReference type="GO" id="GO:0003713">
    <property type="term" value="F:transcription coactivator activity"/>
    <property type="evidence" value="ECO:0007669"/>
    <property type="project" value="TreeGrafter"/>
</dbReference>
<keyword evidence="6" id="KW-0862">Zinc</keyword>
<evidence type="ECO:0000256" key="1">
    <source>
        <dbReference type="ARBA" id="ARBA00004123"/>
    </source>
</evidence>
<evidence type="ECO:0000256" key="10">
    <source>
        <dbReference type="ARBA" id="ARBA00023242"/>
    </source>
</evidence>
<dbReference type="InterPro" id="IPR035898">
    <property type="entry name" value="TAZ_dom_sf"/>
</dbReference>
<gene>
    <name evidence="13" type="ORF">DBRI00130_LOCUS516</name>
</gene>
<keyword evidence="5" id="KW-0863">Zinc-finger</keyword>
<keyword evidence="9" id="KW-0804">Transcription</keyword>
<dbReference type="PANTHER" id="PTHR13808:SF1">
    <property type="entry name" value="HISTONE ACETYLTRANSFERASE"/>
    <property type="match status" value="1"/>
</dbReference>
<evidence type="ECO:0000256" key="2">
    <source>
        <dbReference type="ARBA" id="ARBA00013184"/>
    </source>
</evidence>
<keyword evidence="7" id="KW-0156">Chromatin regulator</keyword>